<evidence type="ECO:0000256" key="2">
    <source>
        <dbReference type="ARBA" id="ARBA00023125"/>
    </source>
</evidence>
<protein>
    <submittedName>
        <fullName evidence="6">TetR/AcrR family transcriptional regulator</fullName>
    </submittedName>
</protein>
<dbReference type="EMBL" id="JARAKF010000003">
    <property type="protein sequence ID" value="MDU9001286.1"/>
    <property type="molecule type" value="Genomic_DNA"/>
</dbReference>
<dbReference type="SUPFAM" id="SSF48498">
    <property type="entry name" value="Tetracyclin repressor-like, C-terminal domain"/>
    <property type="match status" value="1"/>
</dbReference>
<evidence type="ECO:0000256" key="3">
    <source>
        <dbReference type="ARBA" id="ARBA00023163"/>
    </source>
</evidence>
<dbReference type="SUPFAM" id="SSF46689">
    <property type="entry name" value="Homeodomain-like"/>
    <property type="match status" value="1"/>
</dbReference>
<evidence type="ECO:0000313" key="6">
    <source>
        <dbReference type="EMBL" id="MDU9001286.1"/>
    </source>
</evidence>
<dbReference type="RefSeq" id="WP_266944123.1">
    <property type="nucleotide sequence ID" value="NZ_JAPEMK010000002.1"/>
</dbReference>
<gene>
    <name evidence="6" type="ORF">PU648_55405</name>
</gene>
<dbReference type="PANTHER" id="PTHR47506">
    <property type="entry name" value="TRANSCRIPTIONAL REGULATORY PROTEIN"/>
    <property type="match status" value="1"/>
</dbReference>
<proteinExistence type="predicted"/>
<geneLocation type="plasmid" evidence="6">
    <name>unnamed1</name>
</geneLocation>
<dbReference type="PROSITE" id="PS50977">
    <property type="entry name" value="HTH_TETR_2"/>
    <property type="match status" value="1"/>
</dbReference>
<keyword evidence="1" id="KW-0805">Transcription regulation</keyword>
<dbReference type="PANTHER" id="PTHR47506:SF1">
    <property type="entry name" value="HTH-TYPE TRANSCRIPTIONAL REGULATOR YJDC"/>
    <property type="match status" value="1"/>
</dbReference>
<feature type="domain" description="HTH tetR-type" evidence="5">
    <location>
        <begin position="4"/>
        <end position="64"/>
    </location>
</feature>
<dbReference type="PRINTS" id="PR00455">
    <property type="entry name" value="HTHTETR"/>
</dbReference>
<dbReference type="InterPro" id="IPR009057">
    <property type="entry name" value="Homeodomain-like_sf"/>
</dbReference>
<accession>A0ABU3V527</accession>
<feature type="DNA-binding region" description="H-T-H motif" evidence="4">
    <location>
        <begin position="27"/>
        <end position="46"/>
    </location>
</feature>
<keyword evidence="2 4" id="KW-0238">DNA-binding</keyword>
<dbReference type="Proteomes" id="UP001257627">
    <property type="component" value="Unassembled WGS sequence"/>
</dbReference>
<sequence>MPQVSVRGKLIEHAETVFRRQGFDGASVQDITSAAGVPKGSFYNHFTSKQELAAEIVRRYSGATDFSTLEQGDGRSARERLRAHFAGQARRTSSTGVEYGCLLVTMASEMPTAGEEVGSAVRGSISAWVDMLTEVIRQGQQTGEIQSREPASDLAAFLIDAFEGGALRGKATDDATASMRSLDLALNILDR</sequence>
<keyword evidence="7" id="KW-1185">Reference proteome</keyword>
<evidence type="ECO:0000313" key="7">
    <source>
        <dbReference type="Proteomes" id="UP001257627"/>
    </source>
</evidence>
<dbReference type="InterPro" id="IPR036271">
    <property type="entry name" value="Tet_transcr_reg_TetR-rel_C_sf"/>
</dbReference>
<keyword evidence="6" id="KW-0614">Plasmid</keyword>
<dbReference type="Gene3D" id="1.10.357.10">
    <property type="entry name" value="Tetracycline Repressor, domain 2"/>
    <property type="match status" value="1"/>
</dbReference>
<evidence type="ECO:0000256" key="1">
    <source>
        <dbReference type="ARBA" id="ARBA00023015"/>
    </source>
</evidence>
<comment type="caution">
    <text evidence="6">The sequence shown here is derived from an EMBL/GenBank/DDBJ whole genome shotgun (WGS) entry which is preliminary data.</text>
</comment>
<evidence type="ECO:0000259" key="5">
    <source>
        <dbReference type="PROSITE" id="PS50977"/>
    </source>
</evidence>
<dbReference type="Pfam" id="PF00440">
    <property type="entry name" value="TetR_N"/>
    <property type="match status" value="1"/>
</dbReference>
<dbReference type="Pfam" id="PF16925">
    <property type="entry name" value="TetR_C_13"/>
    <property type="match status" value="1"/>
</dbReference>
<dbReference type="InterPro" id="IPR011075">
    <property type="entry name" value="TetR_C"/>
</dbReference>
<keyword evidence="3" id="KW-0804">Transcription</keyword>
<evidence type="ECO:0000256" key="4">
    <source>
        <dbReference type="PROSITE-ProRule" id="PRU00335"/>
    </source>
</evidence>
<reference evidence="6 7" key="1">
    <citation type="submission" date="2023-02" db="EMBL/GenBank/DDBJ databases">
        <authorList>
            <person name="Maleckis M."/>
        </authorList>
    </citation>
    <scope>NUCLEOTIDE SEQUENCE [LARGE SCALE GENOMIC DNA]</scope>
    <source>
        <strain evidence="6 7">P8-A2</strain>
        <plasmid evidence="6">unnamed1</plasmid>
    </source>
</reference>
<dbReference type="InterPro" id="IPR001647">
    <property type="entry name" value="HTH_TetR"/>
</dbReference>
<organism evidence="6 7">
    <name type="scientific">Streptomyces mirabilis</name>
    <dbReference type="NCBI Taxonomy" id="68239"/>
    <lineage>
        <taxon>Bacteria</taxon>
        <taxon>Bacillati</taxon>
        <taxon>Actinomycetota</taxon>
        <taxon>Actinomycetes</taxon>
        <taxon>Kitasatosporales</taxon>
        <taxon>Streptomycetaceae</taxon>
        <taxon>Streptomyces</taxon>
    </lineage>
</organism>
<name>A0ABU3V527_9ACTN</name>